<gene>
    <name evidence="1" type="ORF">NGB36_31900</name>
</gene>
<sequence>MTPELIHSLATWTWLERTAVGQVAFVLVAPRAHSADAVRGLAAALGLREPSCRLPYVGERVTVHGSSRARLHPDGWAHAIGLTVGARWSRYVVEGGPVAVLVGLDPLTPCAQPDAVNEYVITRTRGNRLRMGTASMRRVW</sequence>
<name>A0ABT1Q6M3_9ACTN</name>
<evidence type="ECO:0000313" key="1">
    <source>
        <dbReference type="EMBL" id="MCQ4085043.1"/>
    </source>
</evidence>
<protein>
    <submittedName>
        <fullName evidence="1">Uncharacterized protein</fullName>
    </submittedName>
</protein>
<dbReference type="RefSeq" id="WP_255924135.1">
    <property type="nucleotide sequence ID" value="NZ_JANFNG010000049.1"/>
</dbReference>
<dbReference type="Proteomes" id="UP001057702">
    <property type="component" value="Unassembled WGS sequence"/>
</dbReference>
<comment type="caution">
    <text evidence="1">The sequence shown here is derived from an EMBL/GenBank/DDBJ whole genome shotgun (WGS) entry which is preliminary data.</text>
</comment>
<proteinExistence type="predicted"/>
<dbReference type="EMBL" id="JANFNG010000049">
    <property type="protein sequence ID" value="MCQ4085043.1"/>
    <property type="molecule type" value="Genomic_DNA"/>
</dbReference>
<organism evidence="1 2">
    <name type="scientific">Streptomyces humicola</name>
    <dbReference type="NCBI Taxonomy" id="2953240"/>
    <lineage>
        <taxon>Bacteria</taxon>
        <taxon>Bacillati</taxon>
        <taxon>Actinomycetota</taxon>
        <taxon>Actinomycetes</taxon>
        <taxon>Kitasatosporales</taxon>
        <taxon>Streptomycetaceae</taxon>
        <taxon>Streptomyces</taxon>
    </lineage>
</organism>
<accession>A0ABT1Q6M3</accession>
<evidence type="ECO:0000313" key="2">
    <source>
        <dbReference type="Proteomes" id="UP001057702"/>
    </source>
</evidence>
<keyword evidence="2" id="KW-1185">Reference proteome</keyword>
<reference evidence="1" key="1">
    <citation type="submission" date="2022-06" db="EMBL/GenBank/DDBJ databases">
        <title>Draft genome sequence of Streptomyces sp. RB6PN25 isolated from peat swamp forest in Thailand.</title>
        <authorList>
            <person name="Duangmal K."/>
            <person name="Klaysubun C."/>
        </authorList>
    </citation>
    <scope>NUCLEOTIDE SEQUENCE</scope>
    <source>
        <strain evidence="1">RB6PN25</strain>
    </source>
</reference>